<protein>
    <recommendedName>
        <fullName evidence="4">Transmembrane protein</fullName>
    </recommendedName>
</protein>
<reference evidence="2 3" key="2">
    <citation type="journal article" date="2011" name="Stand. Genomic Sci.">
        <title>Complete genome sequence of Bacteroides helcogenes type strain (P 36-108).</title>
        <authorList>
            <person name="Pati A."/>
            <person name="Gronow S."/>
            <person name="Zeytun A."/>
            <person name="Lapidus A."/>
            <person name="Nolan M."/>
            <person name="Hammon N."/>
            <person name="Deshpande S."/>
            <person name="Cheng J.F."/>
            <person name="Tapia R."/>
            <person name="Han C."/>
            <person name="Goodwin L."/>
            <person name="Pitluck S."/>
            <person name="Liolios K."/>
            <person name="Pagani I."/>
            <person name="Ivanova N."/>
            <person name="Mavromatis K."/>
            <person name="Chen A."/>
            <person name="Palaniappan K."/>
            <person name="Land M."/>
            <person name="Hauser L."/>
            <person name="Chang Y.J."/>
            <person name="Jeffries C.D."/>
            <person name="Detter J.C."/>
            <person name="Brambilla E."/>
            <person name="Rohde M."/>
            <person name="Goker M."/>
            <person name="Woyke T."/>
            <person name="Bristow J."/>
            <person name="Eisen J.A."/>
            <person name="Markowitz V."/>
            <person name="Hugenholtz P."/>
            <person name="Kyrpides N.C."/>
            <person name="Klenk H.P."/>
            <person name="Lucas S."/>
        </authorList>
    </citation>
    <scope>NUCLEOTIDE SEQUENCE [LARGE SCALE GENOMIC DNA]</scope>
    <source>
        <strain evidence="3">ATCC 35417 / DSM 20613 / JCM 6297 / CCUG 15421 / P 36-108</strain>
    </source>
</reference>
<dbReference type="Proteomes" id="UP000008630">
    <property type="component" value="Chromosome"/>
</dbReference>
<name>E6SWN3_BACT6</name>
<feature type="transmembrane region" description="Helical" evidence="1">
    <location>
        <begin position="73"/>
        <end position="95"/>
    </location>
</feature>
<dbReference type="EMBL" id="CP002352">
    <property type="protein sequence ID" value="ADV42631.1"/>
    <property type="molecule type" value="Genomic_DNA"/>
</dbReference>
<dbReference type="HOGENOM" id="CLU_564580_0_0_10"/>
<dbReference type="InterPro" id="IPR045692">
    <property type="entry name" value="DUF6057"/>
</dbReference>
<evidence type="ECO:0000256" key="1">
    <source>
        <dbReference type="SAM" id="Phobius"/>
    </source>
</evidence>
<keyword evidence="1" id="KW-0812">Transmembrane</keyword>
<feature type="transmembrane region" description="Helical" evidence="1">
    <location>
        <begin position="5"/>
        <end position="24"/>
    </location>
</feature>
<feature type="transmembrane region" description="Helical" evidence="1">
    <location>
        <begin position="124"/>
        <end position="143"/>
    </location>
</feature>
<gene>
    <name evidence="2" type="ordered locus">Bache_0606</name>
</gene>
<organism evidence="2 3">
    <name type="scientific">Bacteroides helcogenes (strain ATCC 35417 / DSM 20613 / JCM 6297 / CCUG 15421 / P 36-108)</name>
    <dbReference type="NCBI Taxonomy" id="693979"/>
    <lineage>
        <taxon>Bacteria</taxon>
        <taxon>Pseudomonadati</taxon>
        <taxon>Bacteroidota</taxon>
        <taxon>Bacteroidia</taxon>
        <taxon>Bacteroidales</taxon>
        <taxon>Bacteroidaceae</taxon>
        <taxon>Bacteroides</taxon>
    </lineage>
</organism>
<evidence type="ECO:0000313" key="2">
    <source>
        <dbReference type="EMBL" id="ADV42631.1"/>
    </source>
</evidence>
<evidence type="ECO:0008006" key="4">
    <source>
        <dbReference type="Google" id="ProtNLM"/>
    </source>
</evidence>
<dbReference type="PATRIC" id="fig|693979.3.peg.646"/>
<keyword evidence="1" id="KW-0472">Membrane</keyword>
<keyword evidence="1" id="KW-1133">Transmembrane helix</keyword>
<dbReference type="RefSeq" id="WP_013546246.1">
    <property type="nucleotide sequence ID" value="NC_014933.1"/>
</dbReference>
<accession>E6SWN3</accession>
<dbReference type="OrthoDB" id="1082131at2"/>
<dbReference type="eggNOG" id="ENOG50347JM">
    <property type="taxonomic scope" value="Bacteria"/>
</dbReference>
<feature type="transmembrane region" description="Helical" evidence="1">
    <location>
        <begin position="100"/>
        <end position="118"/>
    </location>
</feature>
<proteinExistence type="predicted"/>
<dbReference type="AlphaFoldDB" id="E6SWN3"/>
<dbReference type="Pfam" id="PF19529">
    <property type="entry name" value="DUF6057"/>
    <property type="match status" value="1"/>
</dbReference>
<reference key="1">
    <citation type="submission" date="2010-11" db="EMBL/GenBank/DDBJ databases">
        <title>The complete genome of Bacteroides helcogenes P 36-108.</title>
        <authorList>
            <consortium name="US DOE Joint Genome Institute (JGI-PGF)"/>
            <person name="Lucas S."/>
            <person name="Copeland A."/>
            <person name="Lapidus A."/>
            <person name="Bruce D."/>
            <person name="Goodwin L."/>
            <person name="Pitluck S."/>
            <person name="Kyrpides N."/>
            <person name="Mavromatis K."/>
            <person name="Ivanova N."/>
            <person name="Zeytun A."/>
            <person name="Brettin T."/>
            <person name="Detter J.C."/>
            <person name="Tapia R."/>
            <person name="Han C."/>
            <person name="Land M."/>
            <person name="Hauser L."/>
            <person name="Markowitz V."/>
            <person name="Cheng J.-F."/>
            <person name="Hugenholtz P."/>
            <person name="Woyke T."/>
            <person name="Wu D."/>
            <person name="Gronow S."/>
            <person name="Wellnitz S."/>
            <person name="Brambilla E."/>
            <person name="Klenk H.-P."/>
            <person name="Eisen J.A."/>
        </authorList>
    </citation>
    <scope>NUCLEOTIDE SEQUENCE</scope>
    <source>
        <strain>P 36-108</strain>
    </source>
</reference>
<sequence length="471" mass="54794">MKKILLFHLLLACPVVFVVWYVVFPNTIWFMEGNAFFSTAPDFTALQLSLPADWMKYAGVYLLQFFYFRMGGALIQTLFVAIVLLSSDCVLACLLRNKRLLWLSFIPVVWFISGQFADMTLVRSIGWCTVLVTLAVLVWLFTLKRGKWNPSERGFLCSPFFSYLVPCLLLAGGIFYQVTDKEQKEAEEIFRIDHWADDKNWNAILQEVTPEVARQSQLKLRWALLALSETGRLAEKVFAYGVSDPSCFYYERQDQQFYHCFNMQFYDALGLDNEVIHHAFQAGIEAPNGMNFRSMRRIMAANRRLGNDRILAKYTSVISRSSCYNRWKEPISEPTADRADGDQNICSFFIGARPFLSDMARLMDCHLDSRKVRDYLLCGLLISKDIEKFYQVFGMIYQPSQGQLPRYYEEALVVAATKYPDVLQYYAVSREKVTEFKAFQTLLNGSMADKRMLEVKYRDSFWFWLYCMQKV</sequence>
<dbReference type="STRING" id="693979.Bache_0606"/>
<dbReference type="KEGG" id="bhl:Bache_0606"/>
<feature type="transmembrane region" description="Helical" evidence="1">
    <location>
        <begin position="155"/>
        <end position="176"/>
    </location>
</feature>
<keyword evidence="3" id="KW-1185">Reference proteome</keyword>
<evidence type="ECO:0000313" key="3">
    <source>
        <dbReference type="Proteomes" id="UP000008630"/>
    </source>
</evidence>